<dbReference type="EMBL" id="GBRH01264931">
    <property type="protein sequence ID" value="JAD32964.1"/>
    <property type="molecule type" value="Transcribed_RNA"/>
</dbReference>
<name>A0A0A8Z0P6_ARUDO</name>
<reference evidence="1" key="2">
    <citation type="journal article" date="2015" name="Data Brief">
        <title>Shoot transcriptome of the giant reed, Arundo donax.</title>
        <authorList>
            <person name="Barrero R.A."/>
            <person name="Guerrero F.D."/>
            <person name="Moolhuijzen P."/>
            <person name="Goolsby J.A."/>
            <person name="Tidwell J."/>
            <person name="Bellgard S.E."/>
            <person name="Bellgard M.I."/>
        </authorList>
    </citation>
    <scope>NUCLEOTIDE SEQUENCE</scope>
    <source>
        <tissue evidence="1">Shoot tissue taken approximately 20 cm above the soil surface</tissue>
    </source>
</reference>
<proteinExistence type="predicted"/>
<sequence>MFHQNVSILQAQGNSYSTSLAIS</sequence>
<evidence type="ECO:0000313" key="1">
    <source>
        <dbReference type="EMBL" id="JAD32964.1"/>
    </source>
</evidence>
<protein>
    <submittedName>
        <fullName evidence="1">Uncharacterized protein</fullName>
    </submittedName>
</protein>
<dbReference type="AlphaFoldDB" id="A0A0A8Z0P6"/>
<organism evidence="1">
    <name type="scientific">Arundo donax</name>
    <name type="common">Giant reed</name>
    <name type="synonym">Donax arundinaceus</name>
    <dbReference type="NCBI Taxonomy" id="35708"/>
    <lineage>
        <taxon>Eukaryota</taxon>
        <taxon>Viridiplantae</taxon>
        <taxon>Streptophyta</taxon>
        <taxon>Embryophyta</taxon>
        <taxon>Tracheophyta</taxon>
        <taxon>Spermatophyta</taxon>
        <taxon>Magnoliopsida</taxon>
        <taxon>Liliopsida</taxon>
        <taxon>Poales</taxon>
        <taxon>Poaceae</taxon>
        <taxon>PACMAD clade</taxon>
        <taxon>Arundinoideae</taxon>
        <taxon>Arundineae</taxon>
        <taxon>Arundo</taxon>
    </lineage>
</organism>
<reference evidence="1" key="1">
    <citation type="submission" date="2014-09" db="EMBL/GenBank/DDBJ databases">
        <authorList>
            <person name="Magalhaes I.L.F."/>
            <person name="Oliveira U."/>
            <person name="Santos F.R."/>
            <person name="Vidigal T.H.D.A."/>
            <person name="Brescovit A.D."/>
            <person name="Santos A.J."/>
        </authorList>
    </citation>
    <scope>NUCLEOTIDE SEQUENCE</scope>
    <source>
        <tissue evidence="1">Shoot tissue taken approximately 20 cm above the soil surface</tissue>
    </source>
</reference>
<accession>A0A0A8Z0P6</accession>